<gene>
    <name evidence="1" type="ORF">METZ01_LOCUS462006</name>
</gene>
<reference evidence="1" key="1">
    <citation type="submission" date="2018-05" db="EMBL/GenBank/DDBJ databases">
        <authorList>
            <person name="Lanie J.A."/>
            <person name="Ng W.-L."/>
            <person name="Kazmierczak K.M."/>
            <person name="Andrzejewski T.M."/>
            <person name="Davidsen T.M."/>
            <person name="Wayne K.J."/>
            <person name="Tettelin H."/>
            <person name="Glass J.I."/>
            <person name="Rusch D."/>
            <person name="Podicherti R."/>
            <person name="Tsui H.-C.T."/>
            <person name="Winkler M.E."/>
        </authorList>
    </citation>
    <scope>NUCLEOTIDE SEQUENCE</scope>
</reference>
<evidence type="ECO:0000313" key="1">
    <source>
        <dbReference type="EMBL" id="SVE09152.1"/>
    </source>
</evidence>
<accession>A0A383AN45</accession>
<proteinExistence type="predicted"/>
<dbReference type="AlphaFoldDB" id="A0A383AN45"/>
<protein>
    <submittedName>
        <fullName evidence="1">Uncharacterized protein</fullName>
    </submittedName>
</protein>
<sequence length="84" mass="9534">MSIPMLACAVRPEIYLVRHECAWLEPQTQGGVSSSQIIDVLEYGLREYHIDGIRINNAGLVPRCYVSHHTFSARDIRNRTPDPV</sequence>
<dbReference type="EMBL" id="UINC01193503">
    <property type="protein sequence ID" value="SVE09152.1"/>
    <property type="molecule type" value="Genomic_DNA"/>
</dbReference>
<organism evidence="1">
    <name type="scientific">marine metagenome</name>
    <dbReference type="NCBI Taxonomy" id="408172"/>
    <lineage>
        <taxon>unclassified sequences</taxon>
        <taxon>metagenomes</taxon>
        <taxon>ecological metagenomes</taxon>
    </lineage>
</organism>
<name>A0A383AN45_9ZZZZ</name>
<feature type="non-terminal residue" evidence="1">
    <location>
        <position position="84"/>
    </location>
</feature>